<dbReference type="EMBL" id="JAATWM020000007">
    <property type="protein sequence ID" value="KAF9879619.1"/>
    <property type="molecule type" value="Genomic_DNA"/>
</dbReference>
<evidence type="ECO:0000256" key="1">
    <source>
        <dbReference type="SAM" id="MobiDB-lite"/>
    </source>
</evidence>
<feature type="compositionally biased region" description="Basic and acidic residues" evidence="1">
    <location>
        <begin position="302"/>
        <end position="328"/>
    </location>
</feature>
<protein>
    <recommendedName>
        <fullName evidence="4">C2H2-type domain-containing protein</fullName>
    </recommendedName>
</protein>
<feature type="compositionally biased region" description="Polar residues" evidence="1">
    <location>
        <begin position="63"/>
        <end position="76"/>
    </location>
</feature>
<evidence type="ECO:0008006" key="4">
    <source>
        <dbReference type="Google" id="ProtNLM"/>
    </source>
</evidence>
<feature type="region of interest" description="Disordered" evidence="1">
    <location>
        <begin position="294"/>
        <end position="342"/>
    </location>
</feature>
<reference evidence="2" key="1">
    <citation type="submission" date="2020-03" db="EMBL/GenBank/DDBJ databases">
        <authorList>
            <person name="He L."/>
        </authorList>
    </citation>
    <scope>NUCLEOTIDE SEQUENCE</scope>
    <source>
        <strain evidence="2">CkLH20</strain>
    </source>
</reference>
<reference evidence="2" key="2">
    <citation type="submission" date="2020-11" db="EMBL/GenBank/DDBJ databases">
        <title>Whole genome sequencing of Colletotrichum sp.</title>
        <authorList>
            <person name="Li H."/>
        </authorList>
    </citation>
    <scope>NUCLEOTIDE SEQUENCE</scope>
    <source>
        <strain evidence="2">CkLH20</strain>
    </source>
</reference>
<keyword evidence="3" id="KW-1185">Reference proteome</keyword>
<dbReference type="RefSeq" id="XP_038749080.1">
    <property type="nucleotide sequence ID" value="XM_038885881.1"/>
</dbReference>
<dbReference type="PANTHER" id="PTHR38166">
    <property type="entry name" value="C2H2-TYPE DOMAIN-CONTAINING PROTEIN-RELATED"/>
    <property type="match status" value="1"/>
</dbReference>
<dbReference type="AlphaFoldDB" id="A0A9P6IB73"/>
<organism evidence="2 3">
    <name type="scientific">Colletotrichum karsti</name>
    <dbReference type="NCBI Taxonomy" id="1095194"/>
    <lineage>
        <taxon>Eukaryota</taxon>
        <taxon>Fungi</taxon>
        <taxon>Dikarya</taxon>
        <taxon>Ascomycota</taxon>
        <taxon>Pezizomycotina</taxon>
        <taxon>Sordariomycetes</taxon>
        <taxon>Hypocreomycetidae</taxon>
        <taxon>Glomerellales</taxon>
        <taxon>Glomerellaceae</taxon>
        <taxon>Colletotrichum</taxon>
        <taxon>Colletotrichum boninense species complex</taxon>
    </lineage>
</organism>
<feature type="region of interest" description="Disordered" evidence="1">
    <location>
        <begin position="38"/>
        <end position="90"/>
    </location>
</feature>
<sequence>MTSILAPKNSLLETQQLPVEITTTLSTSAYNTSTQLLSQQPENPFTDGGGDQHAGCDNARLEMSNNVGDEPATTTRSGKKRKIDHGPQTPVESVFERRLACPYLKYDPHTYGQRKGCRGSAYDTVHRMKEHLYRTHQQEPHCSRCGETFDEDEDVAEHRRLEVSCELNEAVSVEGFNASQLKKLKGKRYPPEVKSEEDKWRHVYGILFPNSDKMPDPFYQLFIDGVTCGSGPVPATQRGTWPQFTQGVPSLLEETICELVEKALGKRFSSVERRRVEDALKGSDVMMTWQPREMAAAAEASEASKSESPEVEATGHSDTSERDPRPAESTRSTQPTEAAQSIAMPAIYTSDGLLEGSSDTVPPMFDAQQSSFNMEGMNAGINFGGWYPPLHNATSRNWIWTNDGNQLGSSFGGNSDLFYAQGFASFGTQANGVIAESFVAPDPLMENSFPLMENPLMENHQAGAPAPGPWYHM</sequence>
<dbReference type="Proteomes" id="UP000781932">
    <property type="component" value="Unassembled WGS sequence"/>
</dbReference>
<accession>A0A9P6IB73</accession>
<gene>
    <name evidence="2" type="ORF">CkaCkLH20_03162</name>
</gene>
<evidence type="ECO:0000313" key="2">
    <source>
        <dbReference type="EMBL" id="KAF9879619.1"/>
    </source>
</evidence>
<dbReference type="PANTHER" id="PTHR38166:SF1">
    <property type="entry name" value="C2H2-TYPE DOMAIN-CONTAINING PROTEIN"/>
    <property type="match status" value="1"/>
</dbReference>
<proteinExistence type="predicted"/>
<dbReference type="GeneID" id="62158955"/>
<dbReference type="OrthoDB" id="4161727at2759"/>
<feature type="compositionally biased region" description="Polar residues" evidence="1">
    <location>
        <begin position="329"/>
        <end position="339"/>
    </location>
</feature>
<name>A0A9P6IB73_9PEZI</name>
<evidence type="ECO:0000313" key="3">
    <source>
        <dbReference type="Proteomes" id="UP000781932"/>
    </source>
</evidence>
<comment type="caution">
    <text evidence="2">The sequence shown here is derived from an EMBL/GenBank/DDBJ whole genome shotgun (WGS) entry which is preliminary data.</text>
</comment>